<keyword evidence="3" id="KW-0067">ATP-binding</keyword>
<dbReference type="InterPro" id="IPR002423">
    <property type="entry name" value="Cpn60/GroEL/TCP-1"/>
</dbReference>
<dbReference type="InterPro" id="IPR017998">
    <property type="entry name" value="Chaperone_TCP-1"/>
</dbReference>
<dbReference type="GO" id="GO:0140662">
    <property type="term" value="F:ATP-dependent protein folding chaperone"/>
    <property type="evidence" value="ECO:0007669"/>
    <property type="project" value="InterPro"/>
</dbReference>
<evidence type="ECO:0000256" key="3">
    <source>
        <dbReference type="ARBA" id="ARBA00022840"/>
    </source>
</evidence>
<keyword evidence="4" id="KW-0143">Chaperone</keyword>
<dbReference type="Gene3D" id="3.50.7.10">
    <property type="entry name" value="GroEL"/>
    <property type="match status" value="1"/>
</dbReference>
<evidence type="ECO:0000256" key="2">
    <source>
        <dbReference type="ARBA" id="ARBA00022741"/>
    </source>
</evidence>
<dbReference type="AlphaFoldDB" id="A0A0C2YKL0"/>
<dbReference type="GO" id="GO:0005524">
    <property type="term" value="F:ATP binding"/>
    <property type="evidence" value="ECO:0007669"/>
    <property type="project" value="UniProtKB-KW"/>
</dbReference>
<dbReference type="InterPro" id="IPR027410">
    <property type="entry name" value="TCP-1-like_intermed_sf"/>
</dbReference>
<comment type="similarity">
    <text evidence="1">Belongs to the TCP-1 chaperonin family.</text>
</comment>
<evidence type="ECO:0000256" key="1">
    <source>
        <dbReference type="ARBA" id="ARBA00008020"/>
    </source>
</evidence>
<keyword evidence="6" id="KW-1185">Reference proteome</keyword>
<evidence type="ECO:0000256" key="4">
    <source>
        <dbReference type="ARBA" id="ARBA00023186"/>
    </source>
</evidence>
<dbReference type="Gene3D" id="1.10.560.10">
    <property type="entry name" value="GroEL-like equatorial domain"/>
    <property type="match status" value="1"/>
</dbReference>
<reference evidence="5 6" key="1">
    <citation type="submission" date="2014-04" db="EMBL/GenBank/DDBJ databases">
        <authorList>
            <consortium name="DOE Joint Genome Institute"/>
            <person name="Kuo A."/>
            <person name="Kohler A."/>
            <person name="Nagy L.G."/>
            <person name="Floudas D."/>
            <person name="Copeland A."/>
            <person name="Barry K.W."/>
            <person name="Cichocki N."/>
            <person name="Veneault-Fourrey C."/>
            <person name="LaButti K."/>
            <person name="Lindquist E.A."/>
            <person name="Lipzen A."/>
            <person name="Lundell T."/>
            <person name="Morin E."/>
            <person name="Murat C."/>
            <person name="Sun H."/>
            <person name="Tunlid A."/>
            <person name="Henrissat B."/>
            <person name="Grigoriev I.V."/>
            <person name="Hibbett D.S."/>
            <person name="Martin F."/>
            <person name="Nordberg H.P."/>
            <person name="Cantor M.N."/>
            <person name="Hua S.X."/>
        </authorList>
    </citation>
    <scope>NUCLEOTIDE SEQUENCE [LARGE SCALE GENOMIC DNA]</scope>
    <source>
        <strain evidence="5 6">Foug A</strain>
    </source>
</reference>
<protein>
    <submittedName>
        <fullName evidence="5">Uncharacterized protein</fullName>
    </submittedName>
</protein>
<dbReference type="SUPFAM" id="SSF48592">
    <property type="entry name" value="GroEL equatorial domain-like"/>
    <property type="match status" value="1"/>
</dbReference>
<dbReference type="InParanoid" id="A0A0C2YKL0"/>
<sequence length="162" mass="18164">MPHPFPWSIRRPNHLRTKRYPNQHGQEISMIPMVALPLESRFISVKTRYPMQFSGMAAVEAFAVVLHGSTNQIVDVSQGEHLLRDAVTVLSQTDRGIRIVLGGGCSKMPMKRAVDETAIKANRKSAIAVEPFVHALQQIRTIRAENAGYNANDFVTYLWAPQ</sequence>
<proteinExistence type="inferred from homology"/>
<dbReference type="Pfam" id="PF00118">
    <property type="entry name" value="Cpn60_TCP1"/>
    <property type="match status" value="1"/>
</dbReference>
<dbReference type="InterPro" id="IPR027409">
    <property type="entry name" value="GroEL-like_apical_dom_sf"/>
</dbReference>
<dbReference type="Gene3D" id="3.30.260.10">
    <property type="entry name" value="TCP-1-like chaperonin intermediate domain"/>
    <property type="match status" value="1"/>
</dbReference>
<dbReference type="PANTHER" id="PTHR11353">
    <property type="entry name" value="CHAPERONIN"/>
    <property type="match status" value="1"/>
</dbReference>
<dbReference type="HOGENOM" id="CLU_1636398_0_0_1"/>
<dbReference type="STRING" id="1036808.A0A0C2YKL0"/>
<evidence type="ECO:0000313" key="5">
    <source>
        <dbReference type="EMBL" id="KIM50308.1"/>
    </source>
</evidence>
<name>A0A0C2YKL0_9AGAM</name>
<evidence type="ECO:0000313" key="6">
    <source>
        <dbReference type="Proteomes" id="UP000053989"/>
    </source>
</evidence>
<reference evidence="6" key="2">
    <citation type="submission" date="2015-01" db="EMBL/GenBank/DDBJ databases">
        <title>Evolutionary Origins and Diversification of the Mycorrhizal Mutualists.</title>
        <authorList>
            <consortium name="DOE Joint Genome Institute"/>
            <consortium name="Mycorrhizal Genomics Consortium"/>
            <person name="Kohler A."/>
            <person name="Kuo A."/>
            <person name="Nagy L.G."/>
            <person name="Floudas D."/>
            <person name="Copeland A."/>
            <person name="Barry K.W."/>
            <person name="Cichocki N."/>
            <person name="Veneault-Fourrey C."/>
            <person name="LaButti K."/>
            <person name="Lindquist E.A."/>
            <person name="Lipzen A."/>
            <person name="Lundell T."/>
            <person name="Morin E."/>
            <person name="Murat C."/>
            <person name="Riley R."/>
            <person name="Ohm R."/>
            <person name="Sun H."/>
            <person name="Tunlid A."/>
            <person name="Henrissat B."/>
            <person name="Grigoriev I.V."/>
            <person name="Hibbett D.S."/>
            <person name="Martin F."/>
        </authorList>
    </citation>
    <scope>NUCLEOTIDE SEQUENCE [LARGE SCALE GENOMIC DNA]</scope>
    <source>
        <strain evidence="6">Foug A</strain>
    </source>
</reference>
<gene>
    <name evidence="5" type="ORF">SCLCIDRAFT_12361</name>
</gene>
<keyword evidence="2" id="KW-0547">Nucleotide-binding</keyword>
<organism evidence="5 6">
    <name type="scientific">Scleroderma citrinum Foug A</name>
    <dbReference type="NCBI Taxonomy" id="1036808"/>
    <lineage>
        <taxon>Eukaryota</taxon>
        <taxon>Fungi</taxon>
        <taxon>Dikarya</taxon>
        <taxon>Basidiomycota</taxon>
        <taxon>Agaricomycotina</taxon>
        <taxon>Agaricomycetes</taxon>
        <taxon>Agaricomycetidae</taxon>
        <taxon>Boletales</taxon>
        <taxon>Sclerodermatineae</taxon>
        <taxon>Sclerodermataceae</taxon>
        <taxon>Scleroderma</taxon>
    </lineage>
</organism>
<dbReference type="Proteomes" id="UP000053989">
    <property type="component" value="Unassembled WGS sequence"/>
</dbReference>
<dbReference type="InterPro" id="IPR027413">
    <property type="entry name" value="GROEL-like_equatorial_sf"/>
</dbReference>
<accession>A0A0C2YKL0</accession>
<dbReference type="EMBL" id="KN822518">
    <property type="protein sequence ID" value="KIM50308.1"/>
    <property type="molecule type" value="Genomic_DNA"/>
</dbReference>